<gene>
    <name evidence="1" type="ORF">TAV2_LOCUS17209</name>
</gene>
<sequence length="73" mass="7843">FRERGTEVAGAHASISPSAVTTYVSGSTVMFGSASFSFMSSFVSPLTFDTATTFFLSPYTSLTPFLKAAWVRE</sequence>
<protein>
    <submittedName>
        <fullName evidence="1">Uncharacterized protein</fullName>
    </submittedName>
</protein>
<dbReference type="Proteomes" id="UP000836841">
    <property type="component" value="Chromosome 5"/>
</dbReference>
<evidence type="ECO:0000313" key="1">
    <source>
        <dbReference type="EMBL" id="CAH2065919.1"/>
    </source>
</evidence>
<organism evidence="1 2">
    <name type="scientific">Thlaspi arvense</name>
    <name type="common">Field penny-cress</name>
    <dbReference type="NCBI Taxonomy" id="13288"/>
    <lineage>
        <taxon>Eukaryota</taxon>
        <taxon>Viridiplantae</taxon>
        <taxon>Streptophyta</taxon>
        <taxon>Embryophyta</taxon>
        <taxon>Tracheophyta</taxon>
        <taxon>Spermatophyta</taxon>
        <taxon>Magnoliopsida</taxon>
        <taxon>eudicotyledons</taxon>
        <taxon>Gunneridae</taxon>
        <taxon>Pentapetalae</taxon>
        <taxon>rosids</taxon>
        <taxon>malvids</taxon>
        <taxon>Brassicales</taxon>
        <taxon>Brassicaceae</taxon>
        <taxon>Thlaspideae</taxon>
        <taxon>Thlaspi</taxon>
    </lineage>
</organism>
<evidence type="ECO:0000313" key="2">
    <source>
        <dbReference type="Proteomes" id="UP000836841"/>
    </source>
</evidence>
<name>A0AAU9SH97_THLAR</name>
<reference evidence="1 2" key="1">
    <citation type="submission" date="2022-03" db="EMBL/GenBank/DDBJ databases">
        <authorList>
            <person name="Nunn A."/>
            <person name="Chopra R."/>
            <person name="Nunn A."/>
            <person name="Contreras Garrido A."/>
        </authorList>
    </citation>
    <scope>NUCLEOTIDE SEQUENCE [LARGE SCALE GENOMIC DNA]</scope>
</reference>
<keyword evidence="2" id="KW-1185">Reference proteome</keyword>
<dbReference type="AlphaFoldDB" id="A0AAU9SH97"/>
<dbReference type="EMBL" id="OU466861">
    <property type="protein sequence ID" value="CAH2065919.1"/>
    <property type="molecule type" value="Genomic_DNA"/>
</dbReference>
<proteinExistence type="predicted"/>
<accession>A0AAU9SH97</accession>
<feature type="non-terminal residue" evidence="1">
    <location>
        <position position="73"/>
    </location>
</feature>